<gene>
    <name evidence="2" type="ORF">HGA13_20740</name>
</gene>
<dbReference type="Proteomes" id="UP000565715">
    <property type="component" value="Unassembled WGS sequence"/>
</dbReference>
<proteinExistence type="predicted"/>
<dbReference type="GO" id="GO:0051920">
    <property type="term" value="F:peroxiredoxin activity"/>
    <property type="evidence" value="ECO:0007669"/>
    <property type="project" value="InterPro"/>
</dbReference>
<dbReference type="PANTHER" id="PTHR35446">
    <property type="entry name" value="SI:CH211-175M2.5"/>
    <property type="match status" value="1"/>
</dbReference>
<dbReference type="Gene3D" id="1.20.1290.10">
    <property type="entry name" value="AhpD-like"/>
    <property type="match status" value="1"/>
</dbReference>
<dbReference type="SUPFAM" id="SSF69118">
    <property type="entry name" value="AhpD-like"/>
    <property type="match status" value="1"/>
</dbReference>
<dbReference type="InterPro" id="IPR004675">
    <property type="entry name" value="AhpD_core"/>
</dbReference>
<dbReference type="InterPro" id="IPR029032">
    <property type="entry name" value="AhpD-like"/>
</dbReference>
<dbReference type="RefSeq" id="WP_068041979.1">
    <property type="nucleotide sequence ID" value="NZ_JAAXOO010000005.1"/>
</dbReference>
<feature type="domain" description="Carboxymuconolactone decarboxylase-like" evidence="1">
    <location>
        <begin position="47"/>
        <end position="106"/>
    </location>
</feature>
<dbReference type="EMBL" id="JAAXOO010000005">
    <property type="protein sequence ID" value="NKY35477.1"/>
    <property type="molecule type" value="Genomic_DNA"/>
</dbReference>
<protein>
    <submittedName>
        <fullName evidence="2">Carboxymuconolactone decarboxylase family protein</fullName>
    </submittedName>
</protein>
<evidence type="ECO:0000259" key="1">
    <source>
        <dbReference type="Pfam" id="PF02627"/>
    </source>
</evidence>
<dbReference type="AlphaFoldDB" id="A0A846XIY6"/>
<evidence type="ECO:0000313" key="2">
    <source>
        <dbReference type="EMBL" id="NKY35477.1"/>
    </source>
</evidence>
<dbReference type="PANTHER" id="PTHR35446:SF3">
    <property type="entry name" value="CMD DOMAIN-CONTAINING PROTEIN"/>
    <property type="match status" value="1"/>
</dbReference>
<organism evidence="2 3">
    <name type="scientific">Nocardia speluncae</name>
    <dbReference type="NCBI Taxonomy" id="419477"/>
    <lineage>
        <taxon>Bacteria</taxon>
        <taxon>Bacillati</taxon>
        <taxon>Actinomycetota</taxon>
        <taxon>Actinomycetes</taxon>
        <taxon>Mycobacteriales</taxon>
        <taxon>Nocardiaceae</taxon>
        <taxon>Nocardia</taxon>
    </lineage>
</organism>
<keyword evidence="3" id="KW-1185">Reference proteome</keyword>
<comment type="caution">
    <text evidence="2">The sequence shown here is derived from an EMBL/GenBank/DDBJ whole genome shotgun (WGS) entry which is preliminary data.</text>
</comment>
<reference evidence="2 3" key="1">
    <citation type="submission" date="2020-04" db="EMBL/GenBank/DDBJ databases">
        <title>MicrobeNet Type strains.</title>
        <authorList>
            <person name="Nicholson A.C."/>
        </authorList>
    </citation>
    <scope>NUCLEOTIDE SEQUENCE [LARGE SCALE GENOMIC DNA]</scope>
    <source>
        <strain evidence="2 3">DSM 45078</strain>
    </source>
</reference>
<sequence length="169" mass="17801">MFAPHTVETAPEGSRATMAAMAGAGGGVVPDAVARLAASPELLTGFLDMTARFDRCTLDPIAREVVIMTVAVHNDCHICIAMHAGKLRKLGAPPELAAALRGQQPLADERLEAVRVFTREVMATAGAVDTRAVEAFSAHGYTERNALEVVLGVGTYTLSTFANRLVRAA</sequence>
<dbReference type="NCBIfam" id="TIGR00778">
    <property type="entry name" value="ahpD_dom"/>
    <property type="match status" value="1"/>
</dbReference>
<dbReference type="Pfam" id="PF02627">
    <property type="entry name" value="CMD"/>
    <property type="match status" value="1"/>
</dbReference>
<dbReference type="InterPro" id="IPR003779">
    <property type="entry name" value="CMD-like"/>
</dbReference>
<name>A0A846XIY6_9NOCA</name>
<evidence type="ECO:0000313" key="3">
    <source>
        <dbReference type="Proteomes" id="UP000565715"/>
    </source>
</evidence>
<accession>A0A846XIY6</accession>